<dbReference type="EMBL" id="DMCX01000002">
    <property type="protein sequence ID" value="HAF06795.1"/>
    <property type="molecule type" value="Genomic_DNA"/>
</dbReference>
<name>A0A348MIB9_UNCW3</name>
<dbReference type="Gene3D" id="3.40.140.10">
    <property type="entry name" value="Cytidine Deaminase, domain 2"/>
    <property type="match status" value="1"/>
</dbReference>
<gene>
    <name evidence="2" type="ORF">DCG82_00075</name>
</gene>
<dbReference type="Pfam" id="PF04002">
    <property type="entry name" value="RadC"/>
    <property type="match status" value="1"/>
</dbReference>
<evidence type="ECO:0000313" key="3">
    <source>
        <dbReference type="Proteomes" id="UP000262454"/>
    </source>
</evidence>
<sequence>EDDVVTSRLVDAGKILGIEVYDHVILSKDSYYSYKEKKPEFFR</sequence>
<reference evidence="2 3" key="1">
    <citation type="journal article" date="2018" name="Nat. Biotechnol.">
        <title>A standardized bacterial taxonomy based on genome phylogeny substantially revises the tree of life.</title>
        <authorList>
            <person name="Parks D.H."/>
            <person name="Chuvochina M."/>
            <person name="Waite D.W."/>
            <person name="Rinke C."/>
            <person name="Skarshewski A."/>
            <person name="Chaumeil P.A."/>
            <person name="Hugenholtz P."/>
        </authorList>
    </citation>
    <scope>NUCLEOTIDE SEQUENCE [LARGE SCALE GENOMIC DNA]</scope>
    <source>
        <strain evidence="2">UBA7921</strain>
    </source>
</reference>
<evidence type="ECO:0000259" key="1">
    <source>
        <dbReference type="Pfam" id="PF04002"/>
    </source>
</evidence>
<dbReference type="Proteomes" id="UP000262454">
    <property type="component" value="Unassembled WGS sequence"/>
</dbReference>
<organism evidence="2 3">
    <name type="scientific">candidate division WOR-3 bacterium</name>
    <dbReference type="NCBI Taxonomy" id="2052148"/>
    <lineage>
        <taxon>Bacteria</taxon>
        <taxon>Bacteria division WOR-3</taxon>
    </lineage>
</organism>
<proteinExistence type="predicted"/>
<protein>
    <recommendedName>
        <fullName evidence="1">RadC-like JAB domain-containing protein</fullName>
    </recommendedName>
</protein>
<evidence type="ECO:0000313" key="2">
    <source>
        <dbReference type="EMBL" id="HAF06795.1"/>
    </source>
</evidence>
<comment type="caution">
    <text evidence="2">The sequence shown here is derived from an EMBL/GenBank/DDBJ whole genome shotgun (WGS) entry which is preliminary data.</text>
</comment>
<dbReference type="AlphaFoldDB" id="A0A348MIB9"/>
<accession>A0A348MIB9</accession>
<feature type="domain" description="RadC-like JAB" evidence="1">
    <location>
        <begin position="1"/>
        <end position="37"/>
    </location>
</feature>
<feature type="non-terminal residue" evidence="2">
    <location>
        <position position="1"/>
    </location>
</feature>
<dbReference type="InterPro" id="IPR025657">
    <property type="entry name" value="RadC_JAB"/>
</dbReference>